<dbReference type="InterPro" id="IPR000531">
    <property type="entry name" value="Beta-barrel_TonB"/>
</dbReference>
<evidence type="ECO:0000256" key="6">
    <source>
        <dbReference type="ARBA" id="ARBA00023004"/>
    </source>
</evidence>
<dbReference type="EMBL" id="JBGMEL010000003">
    <property type="protein sequence ID" value="MFA0789786.1"/>
    <property type="molecule type" value="Genomic_DNA"/>
</dbReference>
<evidence type="ECO:0000256" key="8">
    <source>
        <dbReference type="ARBA" id="ARBA00023077"/>
    </source>
</evidence>
<dbReference type="Gene3D" id="2.40.170.20">
    <property type="entry name" value="TonB-dependent receptor, beta-barrel domain"/>
    <property type="match status" value="1"/>
</dbReference>
<protein>
    <submittedName>
        <fullName evidence="12">TonB-dependent receptor domain-containing protein</fullName>
    </submittedName>
</protein>
<gene>
    <name evidence="12" type="ORF">ACCI51_04455</name>
</gene>
<dbReference type="RefSeq" id="WP_371842741.1">
    <property type="nucleotide sequence ID" value="NZ_JBGMEL010000003.1"/>
</dbReference>
<dbReference type="SUPFAM" id="SSF56935">
    <property type="entry name" value="Porins"/>
    <property type="match status" value="1"/>
</dbReference>
<keyword evidence="13" id="KW-1185">Reference proteome</keyword>
<dbReference type="InterPro" id="IPR039426">
    <property type="entry name" value="TonB-dep_rcpt-like"/>
</dbReference>
<keyword evidence="9" id="KW-0472">Membrane</keyword>
<dbReference type="InterPro" id="IPR036942">
    <property type="entry name" value="Beta-barrel_TonB_sf"/>
</dbReference>
<evidence type="ECO:0000256" key="5">
    <source>
        <dbReference type="ARBA" id="ARBA00022692"/>
    </source>
</evidence>
<reference evidence="12 13" key="1">
    <citation type="submission" date="2024-08" db="EMBL/GenBank/DDBJ databases">
        <authorList>
            <person name="Ishaq N."/>
        </authorList>
    </citation>
    <scope>NUCLEOTIDE SEQUENCE [LARGE SCALE GENOMIC DNA]</scope>
    <source>
        <strain evidence="12 13">JCM 30400</strain>
    </source>
</reference>
<evidence type="ECO:0000256" key="9">
    <source>
        <dbReference type="ARBA" id="ARBA00023136"/>
    </source>
</evidence>
<evidence type="ECO:0000256" key="1">
    <source>
        <dbReference type="ARBA" id="ARBA00004571"/>
    </source>
</evidence>
<evidence type="ECO:0000256" key="2">
    <source>
        <dbReference type="ARBA" id="ARBA00022448"/>
    </source>
</evidence>
<evidence type="ECO:0000256" key="10">
    <source>
        <dbReference type="ARBA" id="ARBA00023237"/>
    </source>
</evidence>
<keyword evidence="2" id="KW-0813">Transport</keyword>
<name>A0ABV4NK21_9GAMM</name>
<dbReference type="PANTHER" id="PTHR32552:SF81">
    <property type="entry name" value="TONB-DEPENDENT OUTER MEMBRANE RECEPTOR"/>
    <property type="match status" value="1"/>
</dbReference>
<evidence type="ECO:0000313" key="12">
    <source>
        <dbReference type="EMBL" id="MFA0789786.1"/>
    </source>
</evidence>
<organism evidence="12 13">
    <name type="scientific">Microbulbifer echini</name>
    <dbReference type="NCBI Taxonomy" id="1529067"/>
    <lineage>
        <taxon>Bacteria</taxon>
        <taxon>Pseudomonadati</taxon>
        <taxon>Pseudomonadota</taxon>
        <taxon>Gammaproteobacteria</taxon>
        <taxon>Cellvibrionales</taxon>
        <taxon>Microbulbiferaceae</taxon>
        <taxon>Microbulbifer</taxon>
    </lineage>
</organism>
<keyword evidence="4" id="KW-0410">Iron transport</keyword>
<evidence type="ECO:0000313" key="13">
    <source>
        <dbReference type="Proteomes" id="UP001569414"/>
    </source>
</evidence>
<dbReference type="PANTHER" id="PTHR32552">
    <property type="entry name" value="FERRICHROME IRON RECEPTOR-RELATED"/>
    <property type="match status" value="1"/>
</dbReference>
<dbReference type="Proteomes" id="UP001569414">
    <property type="component" value="Unassembled WGS sequence"/>
</dbReference>
<keyword evidence="5" id="KW-0812">Transmembrane</keyword>
<dbReference type="Pfam" id="PF00593">
    <property type="entry name" value="TonB_dep_Rec_b-barrel"/>
    <property type="match status" value="1"/>
</dbReference>
<evidence type="ECO:0000259" key="11">
    <source>
        <dbReference type="Pfam" id="PF00593"/>
    </source>
</evidence>
<evidence type="ECO:0000256" key="4">
    <source>
        <dbReference type="ARBA" id="ARBA00022496"/>
    </source>
</evidence>
<proteinExistence type="predicted"/>
<comment type="subcellular location">
    <subcellularLocation>
        <location evidence="1">Cell outer membrane</location>
        <topology evidence="1">Multi-pass membrane protein</topology>
    </subcellularLocation>
</comment>
<keyword evidence="7" id="KW-0406">Ion transport</keyword>
<comment type="caution">
    <text evidence="12">The sequence shown here is derived from an EMBL/GenBank/DDBJ whole genome shotgun (WGS) entry which is preliminary data.</text>
</comment>
<sequence>MNIVSVRSKVVAPRAGALYFNVGNYYYYDEETVNTYEISGRSTLANGNINLSGNIFYNDDPGYRALSSSKVIINREKIETYGAELEAIAMPHTQLEIRAGLGLLESEIIDAGESYSDTDGNELNSAPGLTANLGVRYWHQ</sequence>
<evidence type="ECO:0000256" key="7">
    <source>
        <dbReference type="ARBA" id="ARBA00023065"/>
    </source>
</evidence>
<keyword evidence="6" id="KW-0408">Iron</keyword>
<keyword evidence="12" id="KW-0675">Receptor</keyword>
<keyword evidence="3" id="KW-1134">Transmembrane beta strand</keyword>
<keyword evidence="10" id="KW-0998">Cell outer membrane</keyword>
<feature type="domain" description="TonB-dependent receptor-like beta-barrel" evidence="11">
    <location>
        <begin position="12"/>
        <end position="138"/>
    </location>
</feature>
<keyword evidence="8" id="KW-0798">TonB box</keyword>
<evidence type="ECO:0000256" key="3">
    <source>
        <dbReference type="ARBA" id="ARBA00022452"/>
    </source>
</evidence>
<accession>A0ABV4NK21</accession>